<dbReference type="Proteomes" id="UP000801492">
    <property type="component" value="Unassembled WGS sequence"/>
</dbReference>
<comment type="caution">
    <text evidence="1">The sequence shown here is derived from an EMBL/GenBank/DDBJ whole genome shotgun (WGS) entry which is preliminary data.</text>
</comment>
<name>A0A8K0CDS8_IGNLU</name>
<evidence type="ECO:0000313" key="2">
    <source>
        <dbReference type="Proteomes" id="UP000801492"/>
    </source>
</evidence>
<proteinExistence type="predicted"/>
<protein>
    <submittedName>
        <fullName evidence="1">Uncharacterized protein</fullName>
    </submittedName>
</protein>
<dbReference type="EMBL" id="VTPC01090187">
    <property type="protein sequence ID" value="KAF2884314.1"/>
    <property type="molecule type" value="Genomic_DNA"/>
</dbReference>
<evidence type="ECO:0000313" key="1">
    <source>
        <dbReference type="EMBL" id="KAF2884314.1"/>
    </source>
</evidence>
<sequence length="108" mass="12276">MAKNSDIGDNEDPEDDFGALEVHNSTIPLRSDNNDLLTDVNINNIRLPDSDNDSDIATKLIYKVHLAALGYFYIHIVNESNLDARQQLQTLYLIYDELKATIRMLIII</sequence>
<gene>
    <name evidence="1" type="ORF">ILUMI_21857</name>
</gene>
<organism evidence="1 2">
    <name type="scientific">Ignelater luminosus</name>
    <name type="common">Cucubano</name>
    <name type="synonym">Pyrophorus luminosus</name>
    <dbReference type="NCBI Taxonomy" id="2038154"/>
    <lineage>
        <taxon>Eukaryota</taxon>
        <taxon>Metazoa</taxon>
        <taxon>Ecdysozoa</taxon>
        <taxon>Arthropoda</taxon>
        <taxon>Hexapoda</taxon>
        <taxon>Insecta</taxon>
        <taxon>Pterygota</taxon>
        <taxon>Neoptera</taxon>
        <taxon>Endopterygota</taxon>
        <taxon>Coleoptera</taxon>
        <taxon>Polyphaga</taxon>
        <taxon>Elateriformia</taxon>
        <taxon>Elateroidea</taxon>
        <taxon>Elateridae</taxon>
        <taxon>Agrypninae</taxon>
        <taxon>Pyrophorini</taxon>
        <taxon>Ignelater</taxon>
    </lineage>
</organism>
<keyword evidence="2" id="KW-1185">Reference proteome</keyword>
<reference evidence="1" key="1">
    <citation type="submission" date="2019-08" db="EMBL/GenBank/DDBJ databases">
        <title>The genome of the North American firefly Photinus pyralis.</title>
        <authorList>
            <consortium name="Photinus pyralis genome working group"/>
            <person name="Fallon T.R."/>
            <person name="Sander Lower S.E."/>
            <person name="Weng J.-K."/>
        </authorList>
    </citation>
    <scope>NUCLEOTIDE SEQUENCE</scope>
    <source>
        <strain evidence="1">TRF0915ILg1</strain>
        <tissue evidence="1">Whole body</tissue>
    </source>
</reference>
<accession>A0A8K0CDS8</accession>
<dbReference type="AlphaFoldDB" id="A0A8K0CDS8"/>